<accession>A0A502CSU7</accession>
<evidence type="ECO:0000313" key="3">
    <source>
        <dbReference type="Proteomes" id="UP000318413"/>
    </source>
</evidence>
<feature type="transmembrane region" description="Helical" evidence="1">
    <location>
        <begin position="327"/>
        <end position="348"/>
    </location>
</feature>
<dbReference type="EMBL" id="RCZK01000001">
    <property type="protein sequence ID" value="TPG15764.1"/>
    <property type="molecule type" value="Genomic_DNA"/>
</dbReference>
<keyword evidence="1" id="KW-0812">Transmembrane</keyword>
<proteinExistence type="predicted"/>
<sequence>MLFAATGLLIGGFDDLLVDLFYLFYRVRRRGMSRLRLEELVPSNRVGRLAIFVPAWDEAAVIGGMIDSALARLDHDDYRLYVGVYPNDPATIDAVADIAESDPRVRLVIGDADGPTTKADNLNRLWAAAIADEARERWPLKAVVLHDAEDVVHPAELRVFDTLIDTHDVVQLPVLPLIKRGSRLVSGHYADEFAEHHTAQMPVRTALGAGMPLAGTGCAIARATLGEIAAERGGLPFDATSLTEDYELGLRIGERGGRCLFARVDDDTHGGLVAVRAYFPATIPTATRQKARWMIGIALAGWDRTGWSTGRHWRDHWMRMRDRRAPIAVLVLAVAYIAVIAWGCRLALHWIAQVPPSTDALAGWLLGITTSLLVWRLAMRVACTARCYGWREALWSIPRFFVGNVIALVAAPRAIVRYVAMLRGAMPVWDKTGHEFPDAGIGDYVQPA</sequence>
<gene>
    <name evidence="2" type="ORF">EAH84_02240</name>
</gene>
<dbReference type="OrthoDB" id="5294733at2"/>
<dbReference type="InterPro" id="IPR029044">
    <property type="entry name" value="Nucleotide-diphossugar_trans"/>
</dbReference>
<name>A0A502CSU7_9SPHN</name>
<dbReference type="SUPFAM" id="SSF53448">
    <property type="entry name" value="Nucleotide-diphospho-sugar transferases"/>
    <property type="match status" value="1"/>
</dbReference>
<reference evidence="2 3" key="1">
    <citation type="journal article" date="2019" name="Environ. Microbiol.">
        <title>Species interactions and distinct microbial communities in high Arctic permafrost affected cryosols are associated with the CH4 and CO2 gas fluxes.</title>
        <authorList>
            <person name="Altshuler I."/>
            <person name="Hamel J."/>
            <person name="Turney S."/>
            <person name="Magnuson E."/>
            <person name="Levesque R."/>
            <person name="Greer C."/>
            <person name="Whyte L.G."/>
        </authorList>
    </citation>
    <scope>NUCLEOTIDE SEQUENCE [LARGE SCALE GENOMIC DNA]</scope>
    <source>
        <strain evidence="2 3">S5.1</strain>
    </source>
</reference>
<organism evidence="2 3">
    <name type="scientific">Sphingomonas oligophenolica</name>
    <dbReference type="NCBI Taxonomy" id="301154"/>
    <lineage>
        <taxon>Bacteria</taxon>
        <taxon>Pseudomonadati</taxon>
        <taxon>Pseudomonadota</taxon>
        <taxon>Alphaproteobacteria</taxon>
        <taxon>Sphingomonadales</taxon>
        <taxon>Sphingomonadaceae</taxon>
        <taxon>Sphingomonas</taxon>
    </lineage>
</organism>
<dbReference type="Pfam" id="PF13641">
    <property type="entry name" value="Glyco_tranf_2_3"/>
    <property type="match status" value="1"/>
</dbReference>
<comment type="caution">
    <text evidence="2">The sequence shown here is derived from an EMBL/GenBank/DDBJ whole genome shotgun (WGS) entry which is preliminary data.</text>
</comment>
<feature type="transmembrane region" description="Helical" evidence="1">
    <location>
        <begin position="400"/>
        <end position="420"/>
    </location>
</feature>
<keyword evidence="1" id="KW-0472">Membrane</keyword>
<evidence type="ECO:0000313" key="2">
    <source>
        <dbReference type="EMBL" id="TPG15764.1"/>
    </source>
</evidence>
<evidence type="ECO:0000256" key="1">
    <source>
        <dbReference type="SAM" id="Phobius"/>
    </source>
</evidence>
<keyword evidence="3" id="KW-1185">Reference proteome</keyword>
<dbReference type="Gene3D" id="3.90.550.10">
    <property type="entry name" value="Spore Coat Polysaccharide Biosynthesis Protein SpsA, Chain A"/>
    <property type="match status" value="1"/>
</dbReference>
<keyword evidence="2" id="KW-0808">Transferase</keyword>
<feature type="transmembrane region" description="Helical" evidence="1">
    <location>
        <begin position="360"/>
        <end position="379"/>
    </location>
</feature>
<keyword evidence="1" id="KW-1133">Transmembrane helix</keyword>
<dbReference type="NCBIfam" id="NF011307">
    <property type="entry name" value="PRK14716.1-5"/>
    <property type="match status" value="1"/>
</dbReference>
<dbReference type="GO" id="GO:0016740">
    <property type="term" value="F:transferase activity"/>
    <property type="evidence" value="ECO:0007669"/>
    <property type="project" value="UniProtKB-KW"/>
</dbReference>
<protein>
    <submittedName>
        <fullName evidence="2">Glycosyl transferase family protein</fullName>
    </submittedName>
</protein>
<feature type="transmembrane region" description="Helical" evidence="1">
    <location>
        <begin position="6"/>
        <end position="25"/>
    </location>
</feature>
<dbReference type="Proteomes" id="UP000318413">
    <property type="component" value="Unassembled WGS sequence"/>
</dbReference>
<dbReference type="AlphaFoldDB" id="A0A502CSU7"/>